<dbReference type="RefSeq" id="YP_008828155.1">
    <property type="nucleotide sequence ID" value="NC_022894.1"/>
</dbReference>
<protein>
    <submittedName>
        <fullName evidence="1">27 kDa protein</fullName>
    </submittedName>
</protein>
<reference evidence="1 2" key="1">
    <citation type="journal article" date="2013" name="PLoS ONE">
        <title>Donkey orchid symptomless virus: a viral 'platypus' from Australian terrestrial orchids.</title>
        <authorList>
            <person name="Wylie S.J."/>
            <person name="Li H."/>
            <person name="Jones M.G."/>
        </authorList>
    </citation>
    <scope>NUCLEOTIDE SEQUENCE [LARGE SCALE GENOMIC DNA]</scope>
    <source>
        <strain evidence="1">Mariginiup11</strain>
    </source>
</reference>
<dbReference type="EMBL" id="KC923234">
    <property type="protein sequence ID" value="AHA56697.1"/>
    <property type="molecule type" value="Genomic_RNA"/>
</dbReference>
<keyword evidence="2" id="KW-1185">Reference proteome</keyword>
<sequence length="238" mass="27586">MLPINREEIKESYRYYCHNKDETTLPKGLEDAIIKSGQEEQLRKYHRINYEPVFDVIEGRVPPLPPPHDPTLPDAEHQAFEARCRSFIVSNPKLFPGEISKLSGASVFITQPFKNIEGWHHELYLHYNLYLCFKAYGHANHFIIPPVPKRSAAQFLYRYFDRNIERLILARTTRREAHYHDVQCPSGIPNLQTENAGPSVALYCSYHDTLHVNTNNIHCRFSADATRQFQEDPAPPEG</sequence>
<organism evidence="1 2">
    <name type="scientific">Donkey orchid symptomless virus</name>
    <dbReference type="NCBI Taxonomy" id="1400526"/>
    <lineage>
        <taxon>Viruses</taxon>
        <taxon>Riboviria</taxon>
        <taxon>Orthornavirae</taxon>
        <taxon>Kitrinoviricota</taxon>
        <taxon>Alsuviricetes</taxon>
        <taxon>Tymovirales</taxon>
        <taxon>Alphaflexiviridae</taxon>
        <taxon>Platypuvirus</taxon>
        <taxon>Platypuvirus asinorchis</taxon>
    </lineage>
</organism>
<dbReference type="KEGG" id="vg:17699073"/>
<proteinExistence type="predicted"/>
<evidence type="ECO:0000313" key="2">
    <source>
        <dbReference type="Proteomes" id="UP000202475"/>
    </source>
</evidence>
<evidence type="ECO:0000313" key="1">
    <source>
        <dbReference type="EMBL" id="AHA56697.1"/>
    </source>
</evidence>
<accession>V5LTF4</accession>
<dbReference type="Proteomes" id="UP000202475">
    <property type="component" value="Segment"/>
</dbReference>
<dbReference type="GeneID" id="17699073"/>
<name>V5LTF4_9VIRU</name>